<keyword evidence="2" id="KW-1185">Reference proteome</keyword>
<gene>
    <name evidence="1" type="ORF">RI845_00430</name>
</gene>
<dbReference type="EMBL" id="CP134146">
    <property type="protein sequence ID" value="WNC68629.1"/>
    <property type="molecule type" value="Genomic_DNA"/>
</dbReference>
<evidence type="ECO:0000313" key="2">
    <source>
        <dbReference type="Proteomes" id="UP001248581"/>
    </source>
</evidence>
<name>A0ABY9TLH3_9GAMM</name>
<protein>
    <recommendedName>
        <fullName evidence="3">Type IV pilin</fullName>
    </recommendedName>
</protein>
<evidence type="ECO:0000313" key="1">
    <source>
        <dbReference type="EMBL" id="WNC68629.1"/>
    </source>
</evidence>
<reference evidence="2" key="1">
    <citation type="submission" date="2023-09" db="EMBL/GenBank/DDBJ databases">
        <authorList>
            <person name="Li S."/>
            <person name="Li X."/>
            <person name="Zhang C."/>
            <person name="Zhao Z."/>
        </authorList>
    </citation>
    <scope>NUCLEOTIDE SEQUENCE [LARGE SCALE GENOMIC DNA]</scope>
    <source>
        <strain evidence="2">SQ345</strain>
    </source>
</reference>
<proteinExistence type="predicted"/>
<dbReference type="Proteomes" id="UP001248581">
    <property type="component" value="Chromosome"/>
</dbReference>
<organism evidence="1 2">
    <name type="scientific">Thalassotalea nanhaiensis</name>
    <dbReference type="NCBI Taxonomy" id="3065648"/>
    <lineage>
        <taxon>Bacteria</taxon>
        <taxon>Pseudomonadati</taxon>
        <taxon>Pseudomonadota</taxon>
        <taxon>Gammaproteobacteria</taxon>
        <taxon>Alteromonadales</taxon>
        <taxon>Colwelliaceae</taxon>
        <taxon>Thalassotalea</taxon>
    </lineage>
</organism>
<evidence type="ECO:0008006" key="3">
    <source>
        <dbReference type="Google" id="ProtNLM"/>
    </source>
</evidence>
<dbReference type="RefSeq" id="WP_348387783.1">
    <property type="nucleotide sequence ID" value="NZ_CP134146.1"/>
</dbReference>
<sequence length="171" mass="19603">MNNNKWYKKPEMIVALSALLISLVTAAVGIYSAYIDRSYARASVWPRLEVSRSFGGEYFEYGITNSGNGPALIKYAVIQYKSKPIKYWRDIPSLPNFTQSHLGTRILSSQNSIKPIVYRGKAAKSFLDTDEFIEIEICYCSIYEECWLINRVNEPKPVDNCHVTQERAFLQ</sequence>
<accession>A0ABY9TLH3</accession>